<protein>
    <recommendedName>
        <fullName evidence="2">Reverse transcriptase domain-containing protein</fullName>
    </recommendedName>
</protein>
<reference evidence="1" key="1">
    <citation type="submission" date="2020-06" db="EMBL/GenBank/DDBJ databases">
        <authorList>
            <person name="Li T."/>
            <person name="Hu X."/>
            <person name="Zhang T."/>
            <person name="Song X."/>
            <person name="Zhang H."/>
            <person name="Dai N."/>
            <person name="Sheng W."/>
            <person name="Hou X."/>
            <person name="Wei L."/>
        </authorList>
    </citation>
    <scope>NUCLEOTIDE SEQUENCE</scope>
    <source>
        <strain evidence="1">KEN1</strain>
        <tissue evidence="1">Leaf</tissue>
    </source>
</reference>
<gene>
    <name evidence="1" type="ORF">Slati_3943600</name>
</gene>
<dbReference type="EMBL" id="JACGWN010000014">
    <property type="protein sequence ID" value="KAL0406297.1"/>
    <property type="molecule type" value="Genomic_DNA"/>
</dbReference>
<name>A0AAW2TPT2_9LAMI</name>
<dbReference type="PANTHER" id="PTHR46890">
    <property type="entry name" value="NON-LTR RETROLELEMENT REVERSE TRANSCRIPTASE-LIKE PROTEIN-RELATED"/>
    <property type="match status" value="1"/>
</dbReference>
<dbReference type="InterPro" id="IPR052343">
    <property type="entry name" value="Retrotransposon-Effector_Assoc"/>
</dbReference>
<accession>A0AAW2TPT2</accession>
<sequence length="154" mass="17434">MHMECLEDGLTDEDRRFLGDMPTRKEVREVVFSIGPESVAGLDGFGAIFYQHMLDFISEDVFGAVIEFFWGVEMPKSFTATTISLILKTDSQLPGVNAGRLAYSGFVPGRLLSDNVLLAQELIHSLESRRPEANVIFKLDMAKAYDWISWEFLY</sequence>
<evidence type="ECO:0000313" key="1">
    <source>
        <dbReference type="EMBL" id="KAL0406297.1"/>
    </source>
</evidence>
<proteinExistence type="predicted"/>
<dbReference type="PANTHER" id="PTHR46890:SF1">
    <property type="entry name" value="REVERSE TRANSCRIPTASE DOMAIN-CONTAINING PROTEIN"/>
    <property type="match status" value="1"/>
</dbReference>
<comment type="caution">
    <text evidence="1">The sequence shown here is derived from an EMBL/GenBank/DDBJ whole genome shotgun (WGS) entry which is preliminary data.</text>
</comment>
<dbReference type="AlphaFoldDB" id="A0AAW2TPT2"/>
<organism evidence="1">
    <name type="scientific">Sesamum latifolium</name>
    <dbReference type="NCBI Taxonomy" id="2727402"/>
    <lineage>
        <taxon>Eukaryota</taxon>
        <taxon>Viridiplantae</taxon>
        <taxon>Streptophyta</taxon>
        <taxon>Embryophyta</taxon>
        <taxon>Tracheophyta</taxon>
        <taxon>Spermatophyta</taxon>
        <taxon>Magnoliopsida</taxon>
        <taxon>eudicotyledons</taxon>
        <taxon>Gunneridae</taxon>
        <taxon>Pentapetalae</taxon>
        <taxon>asterids</taxon>
        <taxon>lamiids</taxon>
        <taxon>Lamiales</taxon>
        <taxon>Pedaliaceae</taxon>
        <taxon>Sesamum</taxon>
    </lineage>
</organism>
<reference evidence="1" key="2">
    <citation type="journal article" date="2024" name="Plant">
        <title>Genomic evolution and insights into agronomic trait innovations of Sesamum species.</title>
        <authorList>
            <person name="Miao H."/>
            <person name="Wang L."/>
            <person name="Qu L."/>
            <person name="Liu H."/>
            <person name="Sun Y."/>
            <person name="Le M."/>
            <person name="Wang Q."/>
            <person name="Wei S."/>
            <person name="Zheng Y."/>
            <person name="Lin W."/>
            <person name="Duan Y."/>
            <person name="Cao H."/>
            <person name="Xiong S."/>
            <person name="Wang X."/>
            <person name="Wei L."/>
            <person name="Li C."/>
            <person name="Ma Q."/>
            <person name="Ju M."/>
            <person name="Zhao R."/>
            <person name="Li G."/>
            <person name="Mu C."/>
            <person name="Tian Q."/>
            <person name="Mei H."/>
            <person name="Zhang T."/>
            <person name="Gao T."/>
            <person name="Zhang H."/>
        </authorList>
    </citation>
    <scope>NUCLEOTIDE SEQUENCE</scope>
    <source>
        <strain evidence="1">KEN1</strain>
    </source>
</reference>
<evidence type="ECO:0008006" key="2">
    <source>
        <dbReference type="Google" id="ProtNLM"/>
    </source>
</evidence>